<organism evidence="2">
    <name type="scientific">Caldimicrobium thiodismutans</name>
    <dbReference type="NCBI Taxonomy" id="1653476"/>
    <lineage>
        <taxon>Bacteria</taxon>
        <taxon>Pseudomonadati</taxon>
        <taxon>Thermodesulfobacteriota</taxon>
        <taxon>Thermodesulfobacteria</taxon>
        <taxon>Thermodesulfobacteriales</taxon>
        <taxon>Thermodesulfobacteriaceae</taxon>
        <taxon>Caldimicrobium</taxon>
    </lineage>
</organism>
<dbReference type="PANTHER" id="PTHR43185">
    <property type="entry name" value="FERROUS IRON TRANSPORT PROTEIN B"/>
    <property type="match status" value="1"/>
</dbReference>
<sequence>MKVLEGDEELVSHFNISVEIETIKRFREHIEKVYGEDLESFLADVRYGLASGVVRQVLSRPEIRKITFTEKVDKWALNRYPGIPLFLFIMWLLF</sequence>
<dbReference type="InterPro" id="IPR041069">
    <property type="entry name" value="FeoB_Cyto"/>
</dbReference>
<dbReference type="Pfam" id="PF17910">
    <property type="entry name" value="FeoB_Cyto"/>
    <property type="match status" value="1"/>
</dbReference>
<name>A0A832LXS1_9BACT</name>
<protein>
    <recommendedName>
        <fullName evidence="1">FeoB cytosolic helical domain-containing protein</fullName>
    </recommendedName>
</protein>
<feature type="domain" description="FeoB cytosolic helical" evidence="1">
    <location>
        <begin position="2"/>
        <end position="58"/>
    </location>
</feature>
<evidence type="ECO:0000313" key="2">
    <source>
        <dbReference type="EMBL" id="HGV55525.1"/>
    </source>
</evidence>
<reference evidence="2" key="1">
    <citation type="journal article" date="2020" name="mSystems">
        <title>Genome- and Community-Level Interaction Insights into Carbon Utilization and Element Cycling Functions of Hydrothermarchaeota in Hydrothermal Sediment.</title>
        <authorList>
            <person name="Zhou Z."/>
            <person name="Liu Y."/>
            <person name="Xu W."/>
            <person name="Pan J."/>
            <person name="Luo Z.H."/>
            <person name="Li M."/>
        </authorList>
    </citation>
    <scope>NUCLEOTIDE SEQUENCE [LARGE SCALE GENOMIC DNA]</scope>
    <source>
        <strain evidence="2">SpSt-605</strain>
    </source>
</reference>
<dbReference type="PANTHER" id="PTHR43185:SF1">
    <property type="entry name" value="FE(2+) TRANSPORTER FEOB"/>
    <property type="match status" value="1"/>
</dbReference>
<gene>
    <name evidence="2" type="ORF">ENT73_05510</name>
</gene>
<dbReference type="AlphaFoldDB" id="A0A832LXS1"/>
<dbReference type="EMBL" id="DSZU01000096">
    <property type="protein sequence ID" value="HGV55525.1"/>
    <property type="molecule type" value="Genomic_DNA"/>
</dbReference>
<dbReference type="Gene3D" id="1.10.287.1770">
    <property type="match status" value="1"/>
</dbReference>
<comment type="caution">
    <text evidence="2">The sequence shown here is derived from an EMBL/GenBank/DDBJ whole genome shotgun (WGS) entry which is preliminary data.</text>
</comment>
<dbReference type="GO" id="GO:0005886">
    <property type="term" value="C:plasma membrane"/>
    <property type="evidence" value="ECO:0007669"/>
    <property type="project" value="TreeGrafter"/>
</dbReference>
<proteinExistence type="predicted"/>
<dbReference type="GO" id="GO:0015093">
    <property type="term" value="F:ferrous iron transmembrane transporter activity"/>
    <property type="evidence" value="ECO:0007669"/>
    <property type="project" value="TreeGrafter"/>
</dbReference>
<evidence type="ECO:0000259" key="1">
    <source>
        <dbReference type="Pfam" id="PF17910"/>
    </source>
</evidence>
<dbReference type="InterPro" id="IPR050860">
    <property type="entry name" value="FeoB_GTPase"/>
</dbReference>
<accession>A0A832LXS1</accession>